<proteinExistence type="predicted"/>
<name>A0A5D8QBW2_9THEO</name>
<reference evidence="2 3" key="1">
    <citation type="submission" date="2019-08" db="EMBL/GenBank/DDBJ databases">
        <title>Calorimonas adulescens gen. nov., sp. nov., an anaerobic thermophilic bacterium from Sakhalin hot spring.</title>
        <authorList>
            <person name="Khomyakova M.A."/>
            <person name="Merkel A.Y."/>
            <person name="Novikov A."/>
            <person name="Bonch-Osmolovskaya E.A."/>
            <person name="Slobodkin A.I."/>
        </authorList>
    </citation>
    <scope>NUCLEOTIDE SEQUENCE [LARGE SCALE GENOMIC DNA]</scope>
    <source>
        <strain evidence="2 3">A05MB</strain>
    </source>
</reference>
<keyword evidence="3" id="KW-1185">Reference proteome</keyword>
<dbReference type="SUPFAM" id="SSF48371">
    <property type="entry name" value="ARM repeat"/>
    <property type="match status" value="1"/>
</dbReference>
<dbReference type="AlphaFoldDB" id="A0A5D8QBW2"/>
<gene>
    <name evidence="2" type="ORF">FWJ32_07155</name>
</gene>
<accession>A0A5D8QBW2</accession>
<dbReference type="EMBL" id="VTPS01000009">
    <property type="protein sequence ID" value="TZE82002.1"/>
    <property type="molecule type" value="Genomic_DNA"/>
</dbReference>
<dbReference type="RefSeq" id="WP_149545276.1">
    <property type="nucleotide sequence ID" value="NZ_VTPS01000009.1"/>
</dbReference>
<evidence type="ECO:0000313" key="3">
    <source>
        <dbReference type="Proteomes" id="UP000322976"/>
    </source>
</evidence>
<sequence length="640" mass="67814">MASQKELRALITLAGKVDPSLQTALMKASAQTSKASRTFSKLGSFASKGLSIIGKAAAVTGAAVAAGIGTGTVALGGLLMKATETGDQLVKMRDKTGLSAEELQRLQYISSQVGTNFEALPQAISIMTKQMDAARKGSKDTAAAFQALGISVTDGAGKLRPQSQVFQEALVQLSKIENQADRNALAFKLFGRGAAELFPILNAGTDEIQKLAAEADKLGLVMSGEQVEALDNLGDTIDKLKLSVMGLGNRILASLLPKIQPVIDKLVSDLPAIAPKLSSALGGFLGNIANLLPDLLNVASQFAQILMPIFDTIGSTMGPMLVNIIQQALPIVMQIIQTAMPLLNQGFSMLISLIQPLLPLLMQLVQQILPIAAQMITVVFSVLQPIIPVLVQLIQGILPPIMQILQAILPFLQALTPIIAMVATIISSLLTTALSAIIPILTEIVQALLPPLMQILNSIFPLLQAVIPIIQLLANVIGAVLGGAIKLVMPIIEKFLSLISPIANLTSKFIGGVSNVIGSVGKFLGFSGKSVELQANVSSSMPRFAEGGIATEPSIFGEADWAEMAIPLKRTPRSLSLLNKTAQILGAKPTGSSIQIIYNPTIYGGNRAELEPILQKHKEEIRMMIEEIERDRARVAYGYS</sequence>
<keyword evidence="1" id="KW-0472">Membrane</keyword>
<evidence type="ECO:0000313" key="2">
    <source>
        <dbReference type="EMBL" id="TZE82002.1"/>
    </source>
</evidence>
<dbReference type="Proteomes" id="UP000322976">
    <property type="component" value="Unassembled WGS sequence"/>
</dbReference>
<keyword evidence="1" id="KW-0812">Transmembrane</keyword>
<keyword evidence="1" id="KW-1133">Transmembrane helix</keyword>
<dbReference type="InterPro" id="IPR016024">
    <property type="entry name" value="ARM-type_fold"/>
</dbReference>
<protein>
    <recommendedName>
        <fullName evidence="4">Phage tail protein</fullName>
    </recommendedName>
</protein>
<feature type="transmembrane region" description="Helical" evidence="1">
    <location>
        <begin position="419"/>
        <end position="442"/>
    </location>
</feature>
<evidence type="ECO:0000256" key="1">
    <source>
        <dbReference type="SAM" id="Phobius"/>
    </source>
</evidence>
<feature type="transmembrane region" description="Helical" evidence="1">
    <location>
        <begin position="368"/>
        <end position="387"/>
    </location>
</feature>
<feature type="transmembrane region" description="Helical" evidence="1">
    <location>
        <begin position="462"/>
        <end position="485"/>
    </location>
</feature>
<comment type="caution">
    <text evidence="2">The sequence shown here is derived from an EMBL/GenBank/DDBJ whole genome shotgun (WGS) entry which is preliminary data.</text>
</comment>
<evidence type="ECO:0008006" key="4">
    <source>
        <dbReference type="Google" id="ProtNLM"/>
    </source>
</evidence>
<organism evidence="2 3">
    <name type="scientific">Calorimonas adulescens</name>
    <dbReference type="NCBI Taxonomy" id="2606906"/>
    <lineage>
        <taxon>Bacteria</taxon>
        <taxon>Bacillati</taxon>
        <taxon>Bacillota</taxon>
        <taxon>Clostridia</taxon>
        <taxon>Thermoanaerobacterales</taxon>
        <taxon>Thermoanaerobacteraceae</taxon>
        <taxon>Calorimonas</taxon>
    </lineage>
</organism>